<feature type="domain" description="HTH myb-type" evidence="3">
    <location>
        <begin position="300"/>
        <end position="350"/>
    </location>
</feature>
<feature type="domain" description="Myb-like" evidence="2">
    <location>
        <begin position="295"/>
        <end position="346"/>
    </location>
</feature>
<keyword evidence="5" id="KW-1185">Reference proteome</keyword>
<proteinExistence type="predicted"/>
<dbReference type="SUPFAM" id="SSF46689">
    <property type="entry name" value="Homeodomain-like"/>
    <property type="match status" value="1"/>
</dbReference>
<reference evidence="4" key="1">
    <citation type="submission" date="2021-06" db="EMBL/GenBank/DDBJ databases">
        <authorList>
            <person name="Kallberg Y."/>
            <person name="Tangrot J."/>
            <person name="Rosling A."/>
        </authorList>
    </citation>
    <scope>NUCLEOTIDE SEQUENCE</scope>
    <source>
        <strain evidence="4">CL551</strain>
    </source>
</reference>
<feature type="compositionally biased region" description="Basic and acidic residues" evidence="1">
    <location>
        <begin position="247"/>
        <end position="267"/>
    </location>
</feature>
<evidence type="ECO:0000259" key="2">
    <source>
        <dbReference type="PROSITE" id="PS50090"/>
    </source>
</evidence>
<evidence type="ECO:0000313" key="5">
    <source>
        <dbReference type="Proteomes" id="UP000789342"/>
    </source>
</evidence>
<dbReference type="PROSITE" id="PS51294">
    <property type="entry name" value="HTH_MYB"/>
    <property type="match status" value="1"/>
</dbReference>
<dbReference type="EMBL" id="CAJVPV010001011">
    <property type="protein sequence ID" value="CAG8483083.1"/>
    <property type="molecule type" value="Genomic_DNA"/>
</dbReference>
<organism evidence="4 5">
    <name type="scientific">Acaulospora morrowiae</name>
    <dbReference type="NCBI Taxonomy" id="94023"/>
    <lineage>
        <taxon>Eukaryota</taxon>
        <taxon>Fungi</taxon>
        <taxon>Fungi incertae sedis</taxon>
        <taxon>Mucoromycota</taxon>
        <taxon>Glomeromycotina</taxon>
        <taxon>Glomeromycetes</taxon>
        <taxon>Diversisporales</taxon>
        <taxon>Acaulosporaceae</taxon>
        <taxon>Acaulospora</taxon>
    </lineage>
</organism>
<dbReference type="AlphaFoldDB" id="A0A9N8WFY3"/>
<dbReference type="CDD" id="cd00167">
    <property type="entry name" value="SANT"/>
    <property type="match status" value="1"/>
</dbReference>
<evidence type="ECO:0000259" key="3">
    <source>
        <dbReference type="PROSITE" id="PS51294"/>
    </source>
</evidence>
<dbReference type="SMART" id="SM00717">
    <property type="entry name" value="SANT"/>
    <property type="match status" value="1"/>
</dbReference>
<feature type="region of interest" description="Disordered" evidence="1">
    <location>
        <begin position="205"/>
        <end position="305"/>
    </location>
</feature>
<dbReference type="Proteomes" id="UP000789342">
    <property type="component" value="Unassembled WGS sequence"/>
</dbReference>
<gene>
    <name evidence="4" type="ORF">AMORRO_LOCUS2404</name>
</gene>
<feature type="compositionally biased region" description="Polar residues" evidence="1">
    <location>
        <begin position="87"/>
        <end position="97"/>
    </location>
</feature>
<feature type="compositionally biased region" description="Polar residues" evidence="1">
    <location>
        <begin position="64"/>
        <end position="73"/>
    </location>
</feature>
<dbReference type="InterPro" id="IPR001005">
    <property type="entry name" value="SANT/Myb"/>
</dbReference>
<dbReference type="InterPro" id="IPR017930">
    <property type="entry name" value="Myb_dom"/>
</dbReference>
<protein>
    <submittedName>
        <fullName evidence="4">3078_t:CDS:1</fullName>
    </submittedName>
</protein>
<dbReference type="PROSITE" id="PS50090">
    <property type="entry name" value="MYB_LIKE"/>
    <property type="match status" value="1"/>
</dbReference>
<name>A0A9N8WFY3_9GLOM</name>
<dbReference type="Gene3D" id="1.10.10.60">
    <property type="entry name" value="Homeodomain-like"/>
    <property type="match status" value="1"/>
</dbReference>
<feature type="region of interest" description="Disordered" evidence="1">
    <location>
        <begin position="64"/>
        <end position="121"/>
    </location>
</feature>
<evidence type="ECO:0000313" key="4">
    <source>
        <dbReference type="EMBL" id="CAG8483083.1"/>
    </source>
</evidence>
<evidence type="ECO:0000256" key="1">
    <source>
        <dbReference type="SAM" id="MobiDB-lite"/>
    </source>
</evidence>
<dbReference type="Pfam" id="PF00249">
    <property type="entry name" value="Myb_DNA-binding"/>
    <property type="match status" value="1"/>
</dbReference>
<sequence length="354" mass="40155">MNYQLYLDRFTLCEETNEICKMENLDRIGNKVSGKRSNEVFDQYIEISDDGYEEEQNRFFQQDNTCENPSSIFEDNANDKTYHGRASSLTPIPQKTALKQKTKSGKPELSDSENGDRPSTKLRFNKRMMNLEGTSNVIETKGKFDGDSTAIDENEMFSGSSTLIEKKKKSSDGNSIVIERKGCSAGNVTTTEEKKLLNENSVLSEKKRKRKFDGRSATTEEKEMYIGSSTLGEKRRKRKPNGNSTLTEKKEKSDGNSSLIEKKEKTHGNSTLTEGKEKPHSNSDRTEKKSRTKSNLSSGRSPWTKEEENILMEAVEAHGAKWSLVKEFMNGSRAPNCYKVHWEVMKKRCLNSGI</sequence>
<comment type="caution">
    <text evidence="4">The sequence shown here is derived from an EMBL/GenBank/DDBJ whole genome shotgun (WGS) entry which is preliminary data.</text>
</comment>
<feature type="compositionally biased region" description="Basic and acidic residues" evidence="1">
    <location>
        <begin position="105"/>
        <end position="119"/>
    </location>
</feature>
<dbReference type="OrthoDB" id="2143914at2759"/>
<feature type="compositionally biased region" description="Basic and acidic residues" evidence="1">
    <location>
        <begin position="274"/>
        <end position="289"/>
    </location>
</feature>
<dbReference type="InterPro" id="IPR009057">
    <property type="entry name" value="Homeodomain-like_sf"/>
</dbReference>
<accession>A0A9N8WFY3</accession>